<protein>
    <submittedName>
        <fullName evidence="7">Uncharacterized protein</fullName>
    </submittedName>
</protein>
<reference evidence="7 8" key="1">
    <citation type="journal article" date="2024" name="Microbiol. Resour. Announc.">
        <title>Genome annotations for the ascomycete fungi Trichoderma harzianum, Trichoderma aggressivum, and Purpureocillium lilacinum.</title>
        <authorList>
            <person name="Beijen E.P.W."/>
            <person name="Ohm R.A."/>
        </authorList>
    </citation>
    <scope>NUCLEOTIDE SEQUENCE [LARGE SCALE GENOMIC DNA]</scope>
    <source>
        <strain evidence="7 8">CBS 150709</strain>
    </source>
</reference>
<evidence type="ECO:0000259" key="5">
    <source>
        <dbReference type="PROSITE" id="PS50011"/>
    </source>
</evidence>
<dbReference type="Pfam" id="PF00023">
    <property type="entry name" value="Ank"/>
    <property type="match status" value="1"/>
</dbReference>
<organism evidence="7 8">
    <name type="scientific">Purpureocillium lilacinum</name>
    <name type="common">Paecilomyces lilacinus</name>
    <dbReference type="NCBI Taxonomy" id="33203"/>
    <lineage>
        <taxon>Eukaryota</taxon>
        <taxon>Fungi</taxon>
        <taxon>Dikarya</taxon>
        <taxon>Ascomycota</taxon>
        <taxon>Pezizomycotina</taxon>
        <taxon>Sordariomycetes</taxon>
        <taxon>Hypocreomycetidae</taxon>
        <taxon>Hypocreales</taxon>
        <taxon>Ophiocordycipitaceae</taxon>
        <taxon>Purpureocillium</taxon>
    </lineage>
</organism>
<dbReference type="InterPro" id="IPR000719">
    <property type="entry name" value="Prot_kinase_dom"/>
</dbReference>
<feature type="domain" description="Protein kinase" evidence="5">
    <location>
        <begin position="65"/>
        <end position="377"/>
    </location>
</feature>
<keyword evidence="2 3" id="KW-0040">ANK repeat</keyword>
<dbReference type="SMART" id="SM00456">
    <property type="entry name" value="WW"/>
    <property type="match status" value="1"/>
</dbReference>
<feature type="repeat" description="ANK" evidence="3">
    <location>
        <begin position="660"/>
        <end position="692"/>
    </location>
</feature>
<gene>
    <name evidence="7" type="ORF">Purlil1_2883</name>
</gene>
<dbReference type="SUPFAM" id="SSF48403">
    <property type="entry name" value="Ankyrin repeat"/>
    <property type="match status" value="1"/>
</dbReference>
<evidence type="ECO:0000256" key="3">
    <source>
        <dbReference type="PROSITE-ProRule" id="PRU00023"/>
    </source>
</evidence>
<dbReference type="SUPFAM" id="SSF51045">
    <property type="entry name" value="WW domain"/>
    <property type="match status" value="1"/>
</dbReference>
<dbReference type="InterPro" id="IPR001202">
    <property type="entry name" value="WW_dom"/>
</dbReference>
<comment type="caution">
    <text evidence="7">The sequence shown here is derived from an EMBL/GenBank/DDBJ whole genome shotgun (WGS) entry which is preliminary data.</text>
</comment>
<evidence type="ECO:0000259" key="6">
    <source>
        <dbReference type="PROSITE" id="PS50020"/>
    </source>
</evidence>
<dbReference type="PANTHER" id="PTHR24198:SF165">
    <property type="entry name" value="ANKYRIN REPEAT-CONTAINING PROTEIN-RELATED"/>
    <property type="match status" value="1"/>
</dbReference>
<dbReference type="EMBL" id="JAWRVI010000007">
    <property type="protein sequence ID" value="KAK4092958.1"/>
    <property type="molecule type" value="Genomic_DNA"/>
</dbReference>
<proteinExistence type="predicted"/>
<feature type="repeat" description="ANK" evidence="3">
    <location>
        <begin position="1142"/>
        <end position="1174"/>
    </location>
</feature>
<feature type="region of interest" description="Disordered" evidence="4">
    <location>
        <begin position="1252"/>
        <end position="1286"/>
    </location>
</feature>
<dbReference type="PANTHER" id="PTHR24198">
    <property type="entry name" value="ANKYRIN REPEAT AND PROTEIN KINASE DOMAIN-CONTAINING PROTEIN"/>
    <property type="match status" value="1"/>
</dbReference>
<dbReference type="InterPro" id="IPR008271">
    <property type="entry name" value="Ser/Thr_kinase_AS"/>
</dbReference>
<dbReference type="Pfam" id="PF12796">
    <property type="entry name" value="Ank_2"/>
    <property type="match status" value="1"/>
</dbReference>
<evidence type="ECO:0000313" key="8">
    <source>
        <dbReference type="Proteomes" id="UP001287286"/>
    </source>
</evidence>
<evidence type="ECO:0000256" key="4">
    <source>
        <dbReference type="SAM" id="MobiDB-lite"/>
    </source>
</evidence>
<dbReference type="SMART" id="SM00248">
    <property type="entry name" value="ANK"/>
    <property type="match status" value="9"/>
</dbReference>
<dbReference type="InterPro" id="IPR002110">
    <property type="entry name" value="Ankyrin_rpt"/>
</dbReference>
<dbReference type="Pfam" id="PF00397">
    <property type="entry name" value="WW"/>
    <property type="match status" value="1"/>
</dbReference>
<name>A0ABR0CB50_PURLI</name>
<keyword evidence="8" id="KW-1185">Reference proteome</keyword>
<keyword evidence="1" id="KW-0677">Repeat</keyword>
<dbReference type="PROSITE" id="PS50020">
    <property type="entry name" value="WW_DOMAIN_2"/>
    <property type="match status" value="1"/>
</dbReference>
<dbReference type="Proteomes" id="UP001287286">
    <property type="component" value="Unassembled WGS sequence"/>
</dbReference>
<dbReference type="Pfam" id="PF00069">
    <property type="entry name" value="Pkinase"/>
    <property type="match status" value="1"/>
</dbReference>
<feature type="region of interest" description="Disordered" evidence="4">
    <location>
        <begin position="1"/>
        <end position="28"/>
    </location>
</feature>
<sequence length="1404" mass="155279">MPQVSSIVRGRDTPQPTKERRKSPEARLRESPDIFSIFTLTVSFDIPSCDLPTLKGIPGENSKVPARSYGLGTGVSCAVSIHKTGDEEAKACTPVRGSGTLVALKRYSATPDDTPGGGRANRKLCQLLWQELSVFTHPYLRRHENICKLLYIGWDSNSIVPNLALELAQYGTLEDCLQHLRSYESSLRKAHLSCDIALGLAAIHACGLVHGDIKPGNIIIQSHPSRSVVAKLSDFNGVSSAESYGSNPYSFGTPEWQAPEAAIQEPTVDWQLCDVYAFCMVIATIWTKTGYIPPGGSFLDSCLQYQLDSEQRRAWVLGCKLAPDDSETSLLGLALRAVYSDPTIWLSLPRILTSGLPTEPSSRLGMAVMVNTCFSYFATQTGRDLSFAPAEATFVSSKPYDAADVFEEMLVLNSSYIRRHRSFKETMFKALLAAGISLRDSVKLPKVLEVEEDPEMTDNDLYDFLMTQNNRLKDALYEHDALYRFAGFATNISLSYLLGIGTPVREDFAISWLCLAARAGEGNAIHLFGPLEQSVGVHEHEIPRRLWCAFGTLAGYFQTANCLQDMDPVLYKVAMKMYRRHCWGERDPQINRVDPYLLDWVEQIRQAPSLVNKQVPSRQHEAHNGLKETALHLCAATGDLESAMYLAGLADADINAVNSRNETPIFCATRAGQFEIAKFLFDQGAEVDGISAEGHGIAHVLSMMDDDHGAELAPLYVSRGAALNIPGKVSKKVSRDNFIRGRRIPLFWAALQVRPLLFAALLDLHTKPEFRISRADALKLLTVLSTLHLHSMLEAALKLVHGVIDPAQESTRAPDIDSVQLLLRDFSINPAVQGRDRAFVTPAMSTALLYKAMEYRYTDVLYRRYISRNMFRGNKERTVSLLLKAGADPLASIGSPDSEKDEEIHRAPLALAVSAGDTRAFRLFMDTTRERGVDLLPYLADPRRWGGYSALQWSIHGDARDIFYLLLEEYPSLADLVGVYRRRPIHSAAMMEWSGYAKALLRQGASPYDRTRDRSTPLTLALTHSPNLEVADVLIQHCDDMNSILGPDKESGFTAFGKLLSALVGYRMNFGIDRLRYLVDKFGAPPFFSRVDETGHKDITVFRTVLFQKTAPMDRAQIALETSVLEFLLTIFPDKVNFIDFFGGSALHYAAAYGNYPAVEVLLRHGATPTLETQPGEWVVGYTALDIAVQRQRLGPGDWILRGTRSEIDVWEANMKSTIRALVEAGGGEPGSGVPFFDSVLTMKAAGRLPMVQVSRLGERPQRSDRSGDSDWPQKLPGDGLGHAQVAPEAGGYQFSEQDMELTEIIGKSGLSVRVPQVSLNLLQTAVGAVNPAVLTSSRVETLPLPPEGYLDTLQAELSQRRADRSSSSLSLPPGWETKVDESSGRAYYVDHNTQTISWLRPTR</sequence>
<dbReference type="CDD" id="cd00201">
    <property type="entry name" value="WW"/>
    <property type="match status" value="1"/>
</dbReference>
<feature type="compositionally biased region" description="Basic and acidic residues" evidence="4">
    <location>
        <begin position="1257"/>
        <end position="1269"/>
    </location>
</feature>
<accession>A0ABR0CB50</accession>
<dbReference type="CDD" id="cd00180">
    <property type="entry name" value="PKc"/>
    <property type="match status" value="1"/>
</dbReference>
<dbReference type="SUPFAM" id="SSF56112">
    <property type="entry name" value="Protein kinase-like (PK-like)"/>
    <property type="match status" value="1"/>
</dbReference>
<dbReference type="PROSITE" id="PS50088">
    <property type="entry name" value="ANK_REPEAT"/>
    <property type="match status" value="2"/>
</dbReference>
<dbReference type="PROSITE" id="PS00108">
    <property type="entry name" value="PROTEIN_KINASE_ST"/>
    <property type="match status" value="1"/>
</dbReference>
<dbReference type="PROSITE" id="PS50297">
    <property type="entry name" value="ANK_REP_REGION"/>
    <property type="match status" value="2"/>
</dbReference>
<feature type="domain" description="WW" evidence="6">
    <location>
        <begin position="1370"/>
        <end position="1404"/>
    </location>
</feature>
<dbReference type="Gene3D" id="1.10.510.10">
    <property type="entry name" value="Transferase(Phosphotransferase) domain 1"/>
    <property type="match status" value="1"/>
</dbReference>
<evidence type="ECO:0000256" key="1">
    <source>
        <dbReference type="ARBA" id="ARBA00022737"/>
    </source>
</evidence>
<dbReference type="PROSITE" id="PS50011">
    <property type="entry name" value="PROTEIN_KINASE_DOM"/>
    <property type="match status" value="1"/>
</dbReference>
<evidence type="ECO:0000313" key="7">
    <source>
        <dbReference type="EMBL" id="KAK4092958.1"/>
    </source>
</evidence>
<dbReference type="Gene3D" id="2.20.70.10">
    <property type="match status" value="1"/>
</dbReference>
<dbReference type="InterPro" id="IPR011009">
    <property type="entry name" value="Kinase-like_dom_sf"/>
</dbReference>
<dbReference type="InterPro" id="IPR036770">
    <property type="entry name" value="Ankyrin_rpt-contain_sf"/>
</dbReference>
<dbReference type="SMART" id="SM00220">
    <property type="entry name" value="S_TKc"/>
    <property type="match status" value="1"/>
</dbReference>
<evidence type="ECO:0000256" key="2">
    <source>
        <dbReference type="ARBA" id="ARBA00023043"/>
    </source>
</evidence>
<dbReference type="InterPro" id="IPR036020">
    <property type="entry name" value="WW_dom_sf"/>
</dbReference>
<dbReference type="Gene3D" id="1.25.40.20">
    <property type="entry name" value="Ankyrin repeat-containing domain"/>
    <property type="match status" value="2"/>
</dbReference>